<organism evidence="2 3">
    <name type="scientific">Batillaria attramentaria</name>
    <dbReference type="NCBI Taxonomy" id="370345"/>
    <lineage>
        <taxon>Eukaryota</taxon>
        <taxon>Metazoa</taxon>
        <taxon>Spiralia</taxon>
        <taxon>Lophotrochozoa</taxon>
        <taxon>Mollusca</taxon>
        <taxon>Gastropoda</taxon>
        <taxon>Caenogastropoda</taxon>
        <taxon>Sorbeoconcha</taxon>
        <taxon>Cerithioidea</taxon>
        <taxon>Batillariidae</taxon>
        <taxon>Batillaria</taxon>
    </lineage>
</organism>
<proteinExistence type="predicted"/>
<feature type="compositionally biased region" description="Basic and acidic residues" evidence="1">
    <location>
        <begin position="70"/>
        <end position="80"/>
    </location>
</feature>
<protein>
    <submittedName>
        <fullName evidence="2">Uncharacterized protein</fullName>
    </submittedName>
</protein>
<accession>A0ABD0JC38</accession>
<reference evidence="2 3" key="1">
    <citation type="journal article" date="2023" name="Sci. Data">
        <title>Genome assembly of the Korean intertidal mud-creeper Batillaria attramentaria.</title>
        <authorList>
            <person name="Patra A.K."/>
            <person name="Ho P.T."/>
            <person name="Jun S."/>
            <person name="Lee S.J."/>
            <person name="Kim Y."/>
            <person name="Won Y.J."/>
        </authorList>
    </citation>
    <scope>NUCLEOTIDE SEQUENCE [LARGE SCALE GENOMIC DNA]</scope>
    <source>
        <strain evidence="2">Wonlab-2016</strain>
    </source>
</reference>
<evidence type="ECO:0000256" key="1">
    <source>
        <dbReference type="SAM" id="MobiDB-lite"/>
    </source>
</evidence>
<feature type="region of interest" description="Disordered" evidence="1">
    <location>
        <begin position="41"/>
        <end position="80"/>
    </location>
</feature>
<evidence type="ECO:0000313" key="2">
    <source>
        <dbReference type="EMBL" id="KAK7469608.1"/>
    </source>
</evidence>
<name>A0ABD0JC38_9CAEN</name>
<dbReference type="EMBL" id="JACVVK020000511">
    <property type="protein sequence ID" value="KAK7469608.1"/>
    <property type="molecule type" value="Genomic_DNA"/>
</dbReference>
<evidence type="ECO:0000313" key="3">
    <source>
        <dbReference type="Proteomes" id="UP001519460"/>
    </source>
</evidence>
<comment type="caution">
    <text evidence="2">The sequence shown here is derived from an EMBL/GenBank/DDBJ whole genome shotgun (WGS) entry which is preliminary data.</text>
</comment>
<gene>
    <name evidence="2" type="ORF">BaRGS_00036398</name>
</gene>
<sequence>MTDSRLSKTEKYFFKPVSPGKQISHNDNCVHDEACNDYQKPGIYHRADPSRSEALLSDESCVRGQRRRNGPNEENKPYGI</sequence>
<dbReference type="AlphaFoldDB" id="A0ABD0JC38"/>
<keyword evidence="3" id="KW-1185">Reference proteome</keyword>
<dbReference type="Proteomes" id="UP001519460">
    <property type="component" value="Unassembled WGS sequence"/>
</dbReference>